<evidence type="ECO:0000256" key="1">
    <source>
        <dbReference type="SAM" id="MobiDB-lite"/>
    </source>
</evidence>
<evidence type="ECO:0000256" key="2">
    <source>
        <dbReference type="SAM" id="Phobius"/>
    </source>
</evidence>
<protein>
    <submittedName>
        <fullName evidence="4">Uncharacterized protein</fullName>
    </submittedName>
</protein>
<feature type="transmembrane region" description="Helical" evidence="2">
    <location>
        <begin position="47"/>
        <end position="67"/>
    </location>
</feature>
<name>A0A1I8B9J4_MELHA</name>
<feature type="transmembrane region" description="Helical" evidence="2">
    <location>
        <begin position="421"/>
        <end position="440"/>
    </location>
</feature>
<evidence type="ECO:0000313" key="4">
    <source>
        <dbReference type="WBParaSite" id="MhA1_Contig1620.frz3.fgene1"/>
    </source>
</evidence>
<sequence length="828" mass="93746">MINYPHSSPNSTTERRAHFNNINELYEDEQKEKEYFRGESINCKLQLLNILHAIFGAIGLGLAGTQFQTKIGIDNYRQIDLRMASCLLYTITGTIGFYCVNRSHGSIIIKCLYCLTALFALGTAIFYGFTTYKLIHLNKQLNGRFEQFTSIIQFTTSANTNFVPKILISISMSILSFIVFLLAIISLALLDRLVAIENVWYPAWPDDRIKAKFNQILLFGASFGKLLTSIACLGLAAFVEFEHTQIALRQDYFRLVLDQLSSLFGIGSAIMDLYAIYNKTHKTLNLKVSIGLSLIVAIWSLKSVDNNSFPFYKEDINAYRIAFSASQSSFASITYPQYTIVIFHGILIILMSILSLLCACTCILASSCLRESITKKGGNNFDLDITRKTRILAFLYSLWTLLLICLLGVGLSELSWTGDYIGGDLLWIAVLLFCTGLLNTNYRQRNSIIIKFTLNALTLSVCAEKTILSFWLTFQSFTHQDYSNERVFDKRSRYGQSILFGIQTIILFFAFFTSIYGVFVFGNILSKQKKSERKYGVLHFCCSISALFYAFTIIGSEIFFEIDKWNWGEAVLEQSQYYRLGNGLLGLTVFIIQIICLKNSQFLLPAILLQIILSSLALFTLNSTITNTYFLQILFNARASIGFNNKQKIILIISLCFAGLSAIACSLQIIFGTICILRCSYLLHHGKIRRNSQLPSLISYCTTSPIDDNTFNRAIPGSSFISPPSPELHQFAIRPIEEQTLYWSADENPYIYKSTKRIFGEPIFNALPYIDNPQENQNPEEINNLRPSHKRQEGKFSRGLARFYSNTNITDTTNTTRPSTSISPISER</sequence>
<proteinExistence type="predicted"/>
<feature type="transmembrane region" description="Helical" evidence="2">
    <location>
        <begin position="537"/>
        <end position="560"/>
    </location>
</feature>
<feature type="transmembrane region" description="Helical" evidence="2">
    <location>
        <begin position="79"/>
        <end position="100"/>
    </location>
</feature>
<feature type="transmembrane region" description="Helical" evidence="2">
    <location>
        <begin position="284"/>
        <end position="301"/>
    </location>
</feature>
<organism evidence="3 4">
    <name type="scientific">Meloidogyne hapla</name>
    <name type="common">Root-knot nematode worm</name>
    <dbReference type="NCBI Taxonomy" id="6305"/>
    <lineage>
        <taxon>Eukaryota</taxon>
        <taxon>Metazoa</taxon>
        <taxon>Ecdysozoa</taxon>
        <taxon>Nematoda</taxon>
        <taxon>Chromadorea</taxon>
        <taxon>Rhabditida</taxon>
        <taxon>Tylenchina</taxon>
        <taxon>Tylenchomorpha</taxon>
        <taxon>Tylenchoidea</taxon>
        <taxon>Meloidogynidae</taxon>
        <taxon>Meloidogyninae</taxon>
        <taxon>Meloidogyne</taxon>
    </lineage>
</organism>
<dbReference type="AlphaFoldDB" id="A0A1I8B9J4"/>
<feature type="transmembrane region" description="Helical" evidence="2">
    <location>
        <begin position="494"/>
        <end position="525"/>
    </location>
</feature>
<evidence type="ECO:0000313" key="3">
    <source>
        <dbReference type="Proteomes" id="UP000095281"/>
    </source>
</evidence>
<feature type="transmembrane region" description="Helical" evidence="2">
    <location>
        <begin position="216"/>
        <end position="239"/>
    </location>
</feature>
<keyword evidence="2" id="KW-1133">Transmembrane helix</keyword>
<accession>A0A1I8B9J4</accession>
<feature type="transmembrane region" description="Helical" evidence="2">
    <location>
        <begin position="166"/>
        <end position="190"/>
    </location>
</feature>
<feature type="region of interest" description="Disordered" evidence="1">
    <location>
        <begin position="806"/>
        <end position="828"/>
    </location>
</feature>
<feature type="transmembrane region" description="Helical" evidence="2">
    <location>
        <begin position="602"/>
        <end position="621"/>
    </location>
</feature>
<feature type="compositionally biased region" description="Low complexity" evidence="1">
    <location>
        <begin position="772"/>
        <end position="784"/>
    </location>
</feature>
<feature type="transmembrane region" description="Helical" evidence="2">
    <location>
        <begin position="107"/>
        <end position="129"/>
    </location>
</feature>
<dbReference type="Proteomes" id="UP000095281">
    <property type="component" value="Unplaced"/>
</dbReference>
<reference evidence="4" key="1">
    <citation type="submission" date="2016-11" db="UniProtKB">
        <authorList>
            <consortium name="WormBaseParasite"/>
        </authorList>
    </citation>
    <scope>IDENTIFICATION</scope>
</reference>
<feature type="transmembrane region" description="Helical" evidence="2">
    <location>
        <begin position="259"/>
        <end position="277"/>
    </location>
</feature>
<feature type="transmembrane region" description="Helical" evidence="2">
    <location>
        <begin position="580"/>
        <end position="597"/>
    </location>
</feature>
<feature type="transmembrane region" description="Helical" evidence="2">
    <location>
        <begin position="649"/>
        <end position="677"/>
    </location>
</feature>
<feature type="transmembrane region" description="Helical" evidence="2">
    <location>
        <begin position="390"/>
        <end position="409"/>
    </location>
</feature>
<keyword evidence="3" id="KW-1185">Reference proteome</keyword>
<feature type="transmembrane region" description="Helical" evidence="2">
    <location>
        <begin position="340"/>
        <end position="369"/>
    </location>
</feature>
<dbReference type="WBParaSite" id="MhA1_Contig1620.frz3.fgene1">
    <property type="protein sequence ID" value="MhA1_Contig1620.frz3.fgene1"/>
    <property type="gene ID" value="MhA1_Contig1620.frz3.fgene1"/>
</dbReference>
<dbReference type="OMA" id="ELGKWRY"/>
<keyword evidence="2" id="KW-0472">Membrane</keyword>
<keyword evidence="2" id="KW-0812">Transmembrane</keyword>
<feature type="region of interest" description="Disordered" evidence="1">
    <location>
        <begin position="771"/>
        <end position="793"/>
    </location>
</feature>